<dbReference type="STRING" id="396588.Tgr7_1399"/>
<organism evidence="2 3">
    <name type="scientific">Thioalkalivibrio sulfidiphilus (strain HL-EbGR7)</name>
    <dbReference type="NCBI Taxonomy" id="396588"/>
    <lineage>
        <taxon>Bacteria</taxon>
        <taxon>Pseudomonadati</taxon>
        <taxon>Pseudomonadota</taxon>
        <taxon>Gammaproteobacteria</taxon>
        <taxon>Chromatiales</taxon>
        <taxon>Ectothiorhodospiraceae</taxon>
        <taxon>Thioalkalivibrio</taxon>
    </lineage>
</organism>
<name>B8GR64_THISH</name>
<accession>B8GR64</accession>
<dbReference type="eggNOG" id="COG3631">
    <property type="taxonomic scope" value="Bacteria"/>
</dbReference>
<dbReference type="Proteomes" id="UP000002383">
    <property type="component" value="Chromosome"/>
</dbReference>
<dbReference type="HOGENOM" id="CLU_122429_1_0_6"/>
<dbReference type="Pfam" id="PF12680">
    <property type="entry name" value="SnoaL_2"/>
    <property type="match status" value="1"/>
</dbReference>
<keyword evidence="3" id="KW-1185">Reference proteome</keyword>
<dbReference type="KEGG" id="tgr:Tgr7_1399"/>
<gene>
    <name evidence="2" type="ordered locus">Tgr7_1399</name>
</gene>
<dbReference type="InterPro" id="IPR032710">
    <property type="entry name" value="NTF2-like_dom_sf"/>
</dbReference>
<dbReference type="OrthoDB" id="1115105at2"/>
<dbReference type="AlphaFoldDB" id="B8GR64"/>
<reference evidence="2 3" key="1">
    <citation type="journal article" date="2011" name="Stand. Genomic Sci.">
        <title>Complete genome sequence of 'Thioalkalivibrio sulfidophilus' HL-EbGr7.</title>
        <authorList>
            <person name="Muyzer G."/>
            <person name="Sorokin D.Y."/>
            <person name="Mavromatis K."/>
            <person name="Lapidus A."/>
            <person name="Clum A."/>
            <person name="Ivanova N."/>
            <person name="Pati A."/>
            <person name="d'Haeseleer P."/>
            <person name="Woyke T."/>
            <person name="Kyrpides N.C."/>
        </authorList>
    </citation>
    <scope>NUCLEOTIDE SEQUENCE [LARGE SCALE GENOMIC DNA]</scope>
    <source>
        <strain evidence="2 3">HL-EbGR7</strain>
    </source>
</reference>
<feature type="domain" description="SnoaL-like" evidence="1">
    <location>
        <begin position="16"/>
        <end position="117"/>
    </location>
</feature>
<evidence type="ECO:0000259" key="1">
    <source>
        <dbReference type="Pfam" id="PF12680"/>
    </source>
</evidence>
<evidence type="ECO:0000313" key="3">
    <source>
        <dbReference type="Proteomes" id="UP000002383"/>
    </source>
</evidence>
<proteinExistence type="predicted"/>
<dbReference type="SUPFAM" id="SSF54427">
    <property type="entry name" value="NTF2-like"/>
    <property type="match status" value="1"/>
</dbReference>
<dbReference type="EMBL" id="CP001339">
    <property type="protein sequence ID" value="ACL72484.1"/>
    <property type="molecule type" value="Genomic_DNA"/>
</dbReference>
<protein>
    <recommendedName>
        <fullName evidence="1">SnoaL-like domain-containing protein</fullName>
    </recommendedName>
</protein>
<sequence>MNGTVDLAERVRAYAEFFATLTPQSLDRLDELFTHRARFKDPFNDVSGVPAIRAVFEHMYRVCPAPRFEVREWALSGQTAFIRWRFTDGPTVGRRMALDVDGMSRVVFDEAGRVLEHVDYWDPAAALYERIPMFGALLRALRRKLSAE</sequence>
<dbReference type="Gene3D" id="3.10.450.50">
    <property type="match status" value="1"/>
</dbReference>
<evidence type="ECO:0000313" key="2">
    <source>
        <dbReference type="EMBL" id="ACL72484.1"/>
    </source>
</evidence>
<dbReference type="RefSeq" id="WP_012637967.1">
    <property type="nucleotide sequence ID" value="NC_011901.1"/>
</dbReference>
<dbReference type="InterPro" id="IPR037401">
    <property type="entry name" value="SnoaL-like"/>
</dbReference>